<protein>
    <recommendedName>
        <fullName evidence="3">HEPN domain-containing protein</fullName>
    </recommendedName>
</protein>
<sequence length="243" mass="27480">MANLGFVFSVKLFELTSSISIMKMLAEQAEKNVLLAVTAADEPDAVKEGEFDAEAYDENGESYPCTQTYYSCGSSIGYDYDEVKLEYKSLISSLTRRSAFLTMFGLFEHRINGCLEEMISLSGFSGDLKCKGSIEKSHVILKKGFEARHIVDIDHLTVIRNIMIHNDGLATDYHKTACKTEKKTEFEKRLLKAVKRADGVDVNPFNGLIVDERFLPYAVNEFNRYATELEEAIQSYHRQNPQP</sequence>
<dbReference type="EMBL" id="WIWJ01000042">
    <property type="protein sequence ID" value="MQT48990.1"/>
    <property type="molecule type" value="Genomic_DNA"/>
</dbReference>
<dbReference type="AlphaFoldDB" id="A0A7X2BJZ7"/>
<organism evidence="1 2">
    <name type="scientific">Pseudomonas helleri</name>
    <dbReference type="NCBI Taxonomy" id="1608996"/>
    <lineage>
        <taxon>Bacteria</taxon>
        <taxon>Pseudomonadati</taxon>
        <taxon>Pseudomonadota</taxon>
        <taxon>Gammaproteobacteria</taxon>
        <taxon>Pseudomonadales</taxon>
        <taxon>Pseudomonadaceae</taxon>
        <taxon>Pseudomonas</taxon>
    </lineage>
</organism>
<accession>A0A7X2BJZ7</accession>
<comment type="caution">
    <text evidence="1">The sequence shown here is derived from an EMBL/GenBank/DDBJ whole genome shotgun (WGS) entry which is preliminary data.</text>
</comment>
<evidence type="ECO:0000313" key="1">
    <source>
        <dbReference type="EMBL" id="MQT48990.1"/>
    </source>
</evidence>
<reference evidence="1 2" key="1">
    <citation type="submission" date="2019-10" db="EMBL/GenBank/DDBJ databases">
        <title>Evaluation of single-gene subtyping targets for Pseudomonas.</title>
        <authorList>
            <person name="Reichler S.J."/>
            <person name="Orsi R.H."/>
            <person name="Wiedmann M."/>
            <person name="Martin N.H."/>
            <person name="Murphy S.I."/>
        </authorList>
    </citation>
    <scope>NUCLEOTIDE SEQUENCE [LARGE SCALE GENOMIC DNA]</scope>
    <source>
        <strain evidence="1 2">FSL R10-3257</strain>
    </source>
</reference>
<proteinExistence type="predicted"/>
<name>A0A7X2BJZ7_9PSED</name>
<evidence type="ECO:0008006" key="3">
    <source>
        <dbReference type="Google" id="ProtNLM"/>
    </source>
</evidence>
<dbReference type="RefSeq" id="WP_044272839.1">
    <property type="nucleotide sequence ID" value="NZ_WIWJ01000042.1"/>
</dbReference>
<evidence type="ECO:0000313" key="2">
    <source>
        <dbReference type="Proteomes" id="UP000441404"/>
    </source>
</evidence>
<gene>
    <name evidence="1" type="ORF">GHO40_19995</name>
</gene>
<dbReference type="Proteomes" id="UP000441404">
    <property type="component" value="Unassembled WGS sequence"/>
</dbReference>